<keyword evidence="2" id="KW-1185">Reference proteome</keyword>
<name>A0A6M7TKA7_9HYPH</name>
<dbReference type="Pfam" id="PF07883">
    <property type="entry name" value="Cupin_2"/>
    <property type="match status" value="1"/>
</dbReference>
<dbReference type="InterPro" id="IPR013096">
    <property type="entry name" value="Cupin_2"/>
</dbReference>
<dbReference type="InterPro" id="IPR053146">
    <property type="entry name" value="QDO-like"/>
</dbReference>
<dbReference type="InterPro" id="IPR014710">
    <property type="entry name" value="RmlC-like_jellyroll"/>
</dbReference>
<dbReference type="RefSeq" id="WP_051112825.1">
    <property type="nucleotide sequence ID" value="NZ_CP033507.1"/>
</dbReference>
<gene>
    <name evidence="1" type="ORF">D3242_19045</name>
</gene>
<evidence type="ECO:0000313" key="2">
    <source>
        <dbReference type="Proteomes" id="UP000275530"/>
    </source>
</evidence>
<dbReference type="Gene3D" id="2.60.120.10">
    <property type="entry name" value="Jelly Rolls"/>
    <property type="match status" value="1"/>
</dbReference>
<protein>
    <submittedName>
        <fullName evidence="1">Cupin domain-containing protein</fullName>
    </submittedName>
</protein>
<organism evidence="1 2">
    <name type="scientific">Mesorhizobium jarvisii</name>
    <dbReference type="NCBI Taxonomy" id="1777867"/>
    <lineage>
        <taxon>Bacteria</taxon>
        <taxon>Pseudomonadati</taxon>
        <taxon>Pseudomonadota</taxon>
        <taxon>Alphaproteobacteria</taxon>
        <taxon>Hyphomicrobiales</taxon>
        <taxon>Phyllobacteriaceae</taxon>
        <taxon>Mesorhizobium</taxon>
    </lineage>
</organism>
<comment type="caution">
    <text evidence="1">The sequence shown here is derived from an EMBL/GenBank/DDBJ whole genome shotgun (WGS) entry which is preliminary data.</text>
</comment>
<dbReference type="EMBL" id="QZXA01000007">
    <property type="protein sequence ID" value="RJT32283.1"/>
    <property type="molecule type" value="Genomic_DNA"/>
</dbReference>
<accession>A0A6M7TKA7</accession>
<dbReference type="PANTHER" id="PTHR36440">
    <property type="entry name" value="PUTATIVE (AFU_ORTHOLOGUE AFUA_8G07350)-RELATED"/>
    <property type="match status" value="1"/>
</dbReference>
<sequence length="170" mass="18836">MTMTPGTITGKELLWFNNTLVAIHVSSTAGEDGICVVEHRMPYGDSPPLHVHRREDEVFHILNGRLRFQIDGRERIADAGETVIAPKGLPHTYRVESREGANTLTITRGADFETLLRQAGRPAKQPELPPQMEPTPELIAALVQLCAKNGIDVVGPPLEQDDFRSNRPEI</sequence>
<dbReference type="Proteomes" id="UP000275530">
    <property type="component" value="Unassembled WGS sequence"/>
</dbReference>
<dbReference type="InterPro" id="IPR011051">
    <property type="entry name" value="RmlC_Cupin_sf"/>
</dbReference>
<dbReference type="AlphaFoldDB" id="A0A6M7TKA7"/>
<reference evidence="1 2" key="1">
    <citation type="submission" date="2018-09" db="EMBL/GenBank/DDBJ databases">
        <title>Mesorhizobium carmichaelinearum sp. nov. isolated from Carmichaelinea spp. root nodules in New Zealand.</title>
        <authorList>
            <person name="De Meyer S.E."/>
        </authorList>
    </citation>
    <scope>NUCLEOTIDE SEQUENCE [LARGE SCALE GENOMIC DNA]</scope>
    <source>
        <strain evidence="1 2">LMG 28313</strain>
    </source>
</reference>
<dbReference type="PANTHER" id="PTHR36440:SF1">
    <property type="entry name" value="PUTATIVE (AFU_ORTHOLOGUE AFUA_8G07350)-RELATED"/>
    <property type="match status" value="1"/>
</dbReference>
<proteinExistence type="predicted"/>
<dbReference type="SUPFAM" id="SSF51182">
    <property type="entry name" value="RmlC-like cupins"/>
    <property type="match status" value="1"/>
</dbReference>
<evidence type="ECO:0000313" key="1">
    <source>
        <dbReference type="EMBL" id="RJT32283.1"/>
    </source>
</evidence>